<organism evidence="3 4">
    <name type="scientific">Thraustotheca clavata</name>
    <dbReference type="NCBI Taxonomy" id="74557"/>
    <lineage>
        <taxon>Eukaryota</taxon>
        <taxon>Sar</taxon>
        <taxon>Stramenopiles</taxon>
        <taxon>Oomycota</taxon>
        <taxon>Saprolegniomycetes</taxon>
        <taxon>Saprolegniales</taxon>
        <taxon>Achlyaceae</taxon>
        <taxon>Thraustotheca</taxon>
    </lineage>
</organism>
<dbReference type="Proteomes" id="UP000243217">
    <property type="component" value="Unassembled WGS sequence"/>
</dbReference>
<keyword evidence="1" id="KW-0175">Coiled coil</keyword>
<keyword evidence="4" id="KW-1185">Reference proteome</keyword>
<evidence type="ECO:0000256" key="2">
    <source>
        <dbReference type="SAM" id="MobiDB-lite"/>
    </source>
</evidence>
<reference evidence="3 4" key="1">
    <citation type="journal article" date="2014" name="Genome Biol. Evol.">
        <title>The secreted proteins of Achlya hypogyna and Thraustotheca clavata identify the ancestral oomycete secretome and reveal gene acquisitions by horizontal gene transfer.</title>
        <authorList>
            <person name="Misner I."/>
            <person name="Blouin N."/>
            <person name="Leonard G."/>
            <person name="Richards T.A."/>
            <person name="Lane C.E."/>
        </authorList>
    </citation>
    <scope>NUCLEOTIDE SEQUENCE [LARGE SCALE GENOMIC DNA]</scope>
    <source>
        <strain evidence="3 4">ATCC 34112</strain>
    </source>
</reference>
<feature type="coiled-coil region" evidence="1">
    <location>
        <begin position="7"/>
        <end position="38"/>
    </location>
</feature>
<protein>
    <submittedName>
        <fullName evidence="3">Uncharacterized protein</fullName>
    </submittedName>
</protein>
<feature type="compositionally biased region" description="Basic and acidic residues" evidence="2">
    <location>
        <begin position="73"/>
        <end position="90"/>
    </location>
</feature>
<sequence>MSSPTPYKRLKLTNEQEYEEINNQMEEINNQSEEILTEASLAVHDFQFGTYLDDSSDDDLVSISSMSTIEDEKESKESHVMEEEPQEKNVENTTPKPVLRGPYEVWYNEVKWSGSWGFSPNAFDQPGQMLSKFYYKCIECTDPTMELNRPKSGVYEGYFLLQPFHGKPKRIVEKQVTISFKQLSPTTYQVEGSGKNKFGKFTLHGMYEWGNPLQMEKIYVS</sequence>
<dbReference type="AlphaFoldDB" id="A0A1V9ZZ05"/>
<evidence type="ECO:0000313" key="4">
    <source>
        <dbReference type="Proteomes" id="UP000243217"/>
    </source>
</evidence>
<gene>
    <name evidence="3" type="ORF">THRCLA_21201</name>
</gene>
<feature type="region of interest" description="Disordered" evidence="2">
    <location>
        <begin position="68"/>
        <end position="95"/>
    </location>
</feature>
<name>A0A1V9ZZ05_9STRA</name>
<accession>A0A1V9ZZ05</accession>
<comment type="caution">
    <text evidence="3">The sequence shown here is derived from an EMBL/GenBank/DDBJ whole genome shotgun (WGS) entry which is preliminary data.</text>
</comment>
<dbReference type="EMBL" id="JNBS01000947">
    <property type="protein sequence ID" value="OQS03263.1"/>
    <property type="molecule type" value="Genomic_DNA"/>
</dbReference>
<proteinExistence type="predicted"/>
<dbReference type="OrthoDB" id="163234at2759"/>
<evidence type="ECO:0000313" key="3">
    <source>
        <dbReference type="EMBL" id="OQS03263.1"/>
    </source>
</evidence>
<evidence type="ECO:0000256" key="1">
    <source>
        <dbReference type="SAM" id="Coils"/>
    </source>
</evidence>